<organism evidence="1 2">
    <name type="scientific">Parvularcula maris</name>
    <dbReference type="NCBI Taxonomy" id="2965077"/>
    <lineage>
        <taxon>Bacteria</taxon>
        <taxon>Pseudomonadati</taxon>
        <taxon>Pseudomonadota</taxon>
        <taxon>Alphaproteobacteria</taxon>
        <taxon>Parvularculales</taxon>
        <taxon>Parvularculaceae</taxon>
        <taxon>Parvularcula</taxon>
    </lineage>
</organism>
<evidence type="ECO:0000313" key="1">
    <source>
        <dbReference type="EMBL" id="MCQ8185429.1"/>
    </source>
</evidence>
<dbReference type="EMBL" id="JANIBC010000005">
    <property type="protein sequence ID" value="MCQ8185429.1"/>
    <property type="molecule type" value="Genomic_DNA"/>
</dbReference>
<gene>
    <name evidence="1" type="ORF">NOG11_08480</name>
</gene>
<protein>
    <submittedName>
        <fullName evidence="1">Uncharacterized protein</fullName>
    </submittedName>
</protein>
<comment type="caution">
    <text evidence="1">The sequence shown here is derived from an EMBL/GenBank/DDBJ whole genome shotgun (WGS) entry which is preliminary data.</text>
</comment>
<keyword evidence="2" id="KW-1185">Reference proteome</keyword>
<dbReference type="Proteomes" id="UP001142610">
    <property type="component" value="Unassembled WGS sequence"/>
</dbReference>
<sequence length="208" mass="22988">MLLLLLAISSLTDHVVSDAPDPSACSYEITMESNSNGETELMTIRYDQETDELEAFDADGEKIESERDGDDSEKPMMGFPTYADVAEKLDLPWRATDNPAIYIAADLPKGSADMGGVDLSKNALLTLRLADEASPTFVESYRAELTKPQRVKMVAKLKRFEQETEFAVVQGWPRPVRWQMAGEVSALGKAQDFSMLATYQYGACADAR</sequence>
<proteinExistence type="predicted"/>
<reference evidence="1" key="1">
    <citation type="submission" date="2022-07" db="EMBL/GenBank/DDBJ databases">
        <title>Parvularcula maris sp. nov., an algicidal bacterium isolated from seawater.</title>
        <authorList>
            <person name="Li F."/>
        </authorList>
    </citation>
    <scope>NUCLEOTIDE SEQUENCE</scope>
    <source>
        <strain evidence="1">BGMRC 0090</strain>
    </source>
</reference>
<dbReference type="AlphaFoldDB" id="A0A9X2RHZ4"/>
<evidence type="ECO:0000313" key="2">
    <source>
        <dbReference type="Proteomes" id="UP001142610"/>
    </source>
</evidence>
<accession>A0A9X2RHZ4</accession>
<name>A0A9X2RHZ4_9PROT</name>
<dbReference type="RefSeq" id="WP_256619315.1">
    <property type="nucleotide sequence ID" value="NZ_JANIBC010000005.1"/>
</dbReference>